<keyword evidence="2" id="KW-0238">DNA-binding</keyword>
<name>A0A437PA31_9HYPH</name>
<evidence type="ECO:0000259" key="1">
    <source>
        <dbReference type="Pfam" id="PF12728"/>
    </source>
</evidence>
<dbReference type="Proteomes" id="UP000286997">
    <property type="component" value="Unassembled WGS sequence"/>
</dbReference>
<dbReference type="EMBL" id="SACP01000007">
    <property type="protein sequence ID" value="RVU19129.1"/>
    <property type="molecule type" value="Genomic_DNA"/>
</dbReference>
<dbReference type="InterPro" id="IPR041657">
    <property type="entry name" value="HTH_17"/>
</dbReference>
<organism evidence="2 3">
    <name type="scientific">Methylobacterium oryzihabitans</name>
    <dbReference type="NCBI Taxonomy" id="2499852"/>
    <lineage>
        <taxon>Bacteria</taxon>
        <taxon>Pseudomonadati</taxon>
        <taxon>Pseudomonadota</taxon>
        <taxon>Alphaproteobacteria</taxon>
        <taxon>Hyphomicrobiales</taxon>
        <taxon>Methylobacteriaceae</taxon>
        <taxon>Methylobacterium</taxon>
    </lineage>
</organism>
<evidence type="ECO:0000313" key="3">
    <source>
        <dbReference type="Proteomes" id="UP000286997"/>
    </source>
</evidence>
<feature type="domain" description="Helix-turn-helix" evidence="1">
    <location>
        <begin position="18"/>
        <end position="70"/>
    </location>
</feature>
<dbReference type="RefSeq" id="WP_127728566.1">
    <property type="nucleotide sequence ID" value="NZ_SACP01000007.1"/>
</dbReference>
<comment type="caution">
    <text evidence="2">The sequence shown here is derived from an EMBL/GenBank/DDBJ whole genome shotgun (WGS) entry which is preliminary data.</text>
</comment>
<reference evidence="2 3" key="1">
    <citation type="submission" date="2019-01" db="EMBL/GenBank/DDBJ databases">
        <authorList>
            <person name="Chen W.-M."/>
        </authorList>
    </citation>
    <scope>NUCLEOTIDE SEQUENCE [LARGE SCALE GENOMIC DNA]</scope>
    <source>
        <strain evidence="2 3">TER-1</strain>
    </source>
</reference>
<accession>A0A437PA31</accession>
<keyword evidence="3" id="KW-1185">Reference proteome</keyword>
<proteinExistence type="predicted"/>
<dbReference type="GO" id="GO:0003677">
    <property type="term" value="F:DNA binding"/>
    <property type="evidence" value="ECO:0007669"/>
    <property type="project" value="UniProtKB-KW"/>
</dbReference>
<dbReference type="AlphaFoldDB" id="A0A437PA31"/>
<dbReference type="Pfam" id="PF12728">
    <property type="entry name" value="HTH_17"/>
    <property type="match status" value="1"/>
</dbReference>
<evidence type="ECO:0000313" key="2">
    <source>
        <dbReference type="EMBL" id="RVU19129.1"/>
    </source>
</evidence>
<protein>
    <submittedName>
        <fullName evidence="2">DNA-binding protein</fullName>
    </submittedName>
</protein>
<gene>
    <name evidence="2" type="ORF">EOE48_09580</name>
</gene>
<sequence>MMIPAPLAAAFEKKSTISSAELCELLPMDDATLRQHVRAGNIEFIRLGLGVSAPRRFTLEAVMAFLEERREREAPAVGLLREVARPLRTSPGAASGAVSGILGSLLEKRSAATKAKVGR</sequence>
<dbReference type="OrthoDB" id="8021366at2"/>